<organism evidence="2 3">
    <name type="scientific">Brevibacillus formosus</name>
    <dbReference type="NCBI Taxonomy" id="54913"/>
    <lineage>
        <taxon>Bacteria</taxon>
        <taxon>Bacillati</taxon>
        <taxon>Bacillota</taxon>
        <taxon>Bacilli</taxon>
        <taxon>Bacillales</taxon>
        <taxon>Paenibacillaceae</taxon>
        <taxon>Brevibacillus</taxon>
    </lineage>
</organism>
<dbReference type="EMBL" id="BJOL01000027">
    <property type="protein sequence ID" value="GED60176.1"/>
    <property type="molecule type" value="Genomic_DNA"/>
</dbReference>
<dbReference type="Proteomes" id="UP000035218">
    <property type="component" value="Unassembled WGS sequence"/>
</dbReference>
<evidence type="ECO:0000313" key="2">
    <source>
        <dbReference type="EMBL" id="KLH96357.1"/>
    </source>
</evidence>
<dbReference type="GeneID" id="87588296"/>
<reference evidence="1 4" key="2">
    <citation type="submission" date="2019-06" db="EMBL/GenBank/DDBJ databases">
        <title>Whole genome shotgun sequence of Brevibacillus formosus NBRC 15716.</title>
        <authorList>
            <person name="Hosoyama A."/>
            <person name="Uohara A."/>
            <person name="Ohji S."/>
            <person name="Ichikawa N."/>
        </authorList>
    </citation>
    <scope>NUCLEOTIDE SEQUENCE [LARGE SCALE GENOMIC DNA]</scope>
    <source>
        <strain evidence="1 4">NBRC 15716</strain>
    </source>
</reference>
<keyword evidence="4" id="KW-1185">Reference proteome</keyword>
<evidence type="ECO:0000313" key="4">
    <source>
        <dbReference type="Proteomes" id="UP000319498"/>
    </source>
</evidence>
<name>A0A837KEX6_9BACL</name>
<protein>
    <submittedName>
        <fullName evidence="2">Uncharacterized protein</fullName>
    </submittedName>
</protein>
<sequence>MRLLDSYLELGVVGMARAGASGWFGGHYGAALLAGYYMNQEHDLPEHVKEGIERTCEAYRELKPEWFVPLDQEEQADPSLLQLVIDGLRNNVKQLRTSGHGLALGVMALKALRQRPDLIRPSVVDGLVTLLQKTTEDRPNRYWGIPNYFEITVEDVKAEVAPYDTTLEMTKRIFDELDTIVPGRTIEGVHYFFAGEVEHNVTHGHALTDLERFGYHDLVQAGMANHRIQMYLDRQMPEFVLEDEVREPAFTEIFSPAYWEKTYTDPHALKVPYAALDLLKRLPAEERPAAERSVCKLLTIMV</sequence>
<dbReference type="RefSeq" id="WP_047073783.1">
    <property type="nucleotide sequence ID" value="NZ_BJOL01000027.1"/>
</dbReference>
<comment type="caution">
    <text evidence="2">The sequence shown here is derived from an EMBL/GenBank/DDBJ whole genome shotgun (WGS) entry which is preliminary data.</text>
</comment>
<reference evidence="2 3" key="1">
    <citation type="submission" date="2015-05" db="EMBL/GenBank/DDBJ databases">
        <title>Genome sequencing project for genomic taxonomy and phylogenomics of Bacillus-like bacteria.</title>
        <authorList>
            <person name="Liu B."/>
            <person name="Wang J."/>
            <person name="Zhu Y."/>
            <person name="Liu G."/>
            <person name="Chen Q."/>
            <person name="Chen Z."/>
            <person name="Lan J."/>
            <person name="Che J."/>
            <person name="Ge C."/>
            <person name="Shi H."/>
            <person name="Pan Z."/>
            <person name="Liu X."/>
        </authorList>
    </citation>
    <scope>NUCLEOTIDE SEQUENCE [LARGE SCALE GENOMIC DNA]</scope>
    <source>
        <strain evidence="2 3">DSM 9885</strain>
    </source>
</reference>
<dbReference type="OrthoDB" id="2380125at2"/>
<evidence type="ECO:0000313" key="1">
    <source>
        <dbReference type="EMBL" id="GED60176.1"/>
    </source>
</evidence>
<dbReference type="AlphaFoldDB" id="A0A837KEX6"/>
<proteinExistence type="predicted"/>
<dbReference type="Proteomes" id="UP000319498">
    <property type="component" value="Unassembled WGS sequence"/>
</dbReference>
<accession>A0A837KEX6</accession>
<gene>
    <name evidence="2" type="ORF">AA984_24945</name>
    <name evidence="1" type="ORF">BFO01nite_43080</name>
</gene>
<dbReference type="EMBL" id="LDCN01000010">
    <property type="protein sequence ID" value="KLH96357.1"/>
    <property type="molecule type" value="Genomic_DNA"/>
</dbReference>
<evidence type="ECO:0000313" key="3">
    <source>
        <dbReference type="Proteomes" id="UP000035218"/>
    </source>
</evidence>